<dbReference type="Proteomes" id="UP000218418">
    <property type="component" value="Chromosome"/>
</dbReference>
<feature type="transmembrane region" description="Helical" evidence="5">
    <location>
        <begin position="86"/>
        <end position="109"/>
    </location>
</feature>
<evidence type="ECO:0000256" key="4">
    <source>
        <dbReference type="ARBA" id="ARBA00023136"/>
    </source>
</evidence>
<dbReference type="Pfam" id="PF01027">
    <property type="entry name" value="Bax1-I"/>
    <property type="match status" value="1"/>
</dbReference>
<evidence type="ECO:0000256" key="3">
    <source>
        <dbReference type="ARBA" id="ARBA00022989"/>
    </source>
</evidence>
<organism evidence="6 7">
    <name type="scientific">Calothrix parasitica NIES-267</name>
    <dbReference type="NCBI Taxonomy" id="1973488"/>
    <lineage>
        <taxon>Bacteria</taxon>
        <taxon>Bacillati</taxon>
        <taxon>Cyanobacteriota</taxon>
        <taxon>Cyanophyceae</taxon>
        <taxon>Nostocales</taxon>
        <taxon>Calotrichaceae</taxon>
        <taxon>Calothrix</taxon>
    </lineage>
</organism>
<evidence type="ECO:0000313" key="7">
    <source>
        <dbReference type="Proteomes" id="UP000218418"/>
    </source>
</evidence>
<keyword evidence="7" id="KW-1185">Reference proteome</keyword>
<feature type="transmembrane region" description="Helical" evidence="5">
    <location>
        <begin position="20"/>
        <end position="44"/>
    </location>
</feature>
<gene>
    <name evidence="6" type="ORF">NIES267_13900</name>
</gene>
<evidence type="ECO:0000256" key="5">
    <source>
        <dbReference type="SAM" id="Phobius"/>
    </source>
</evidence>
<keyword evidence="3 5" id="KW-1133">Transmembrane helix</keyword>
<feature type="transmembrane region" description="Helical" evidence="5">
    <location>
        <begin position="56"/>
        <end position="74"/>
    </location>
</feature>
<evidence type="ECO:0000313" key="6">
    <source>
        <dbReference type="EMBL" id="BAY81912.1"/>
    </source>
</evidence>
<feature type="transmembrane region" description="Helical" evidence="5">
    <location>
        <begin position="115"/>
        <end position="134"/>
    </location>
</feature>
<sequence length="244" mass="25490">MSNTSNFRNAIRDAKNQALIGPNVIANALPYVGGGLVLTALGTYGGLGVIRNNPQIFLPTFIGAVILELILFFVAQNVASNGNKQVALPLLAAYSLLSGYTLSGLVFVALSSQGVGIQGIGIAALGCGVTFIAARQIGSNLSDSDGMALTKTVRLGVIALVAVLILQLGLSLFGVYTPGWLEIGISGLGVCLFAGVAVVDFYVLPRTYQDDEYLPAALSMYLTYINLFIFILRLLIAISGGGRD</sequence>
<protein>
    <recommendedName>
        <fullName evidence="8">Integral membrane protein interacts with FtsH</fullName>
    </recommendedName>
</protein>
<dbReference type="EMBL" id="AP018227">
    <property type="protein sequence ID" value="BAY81912.1"/>
    <property type="molecule type" value="Genomic_DNA"/>
</dbReference>
<dbReference type="AlphaFoldDB" id="A0A1Z4LL01"/>
<evidence type="ECO:0000256" key="1">
    <source>
        <dbReference type="ARBA" id="ARBA00004141"/>
    </source>
</evidence>
<dbReference type="OrthoDB" id="422237at2"/>
<keyword evidence="4 5" id="KW-0472">Membrane</keyword>
<dbReference type="InterPro" id="IPR006214">
    <property type="entry name" value="Bax_inhibitor_1-related"/>
</dbReference>
<feature type="transmembrane region" description="Helical" evidence="5">
    <location>
        <begin position="183"/>
        <end position="204"/>
    </location>
</feature>
<evidence type="ECO:0000256" key="2">
    <source>
        <dbReference type="ARBA" id="ARBA00022692"/>
    </source>
</evidence>
<feature type="transmembrane region" description="Helical" evidence="5">
    <location>
        <begin position="216"/>
        <end position="238"/>
    </location>
</feature>
<proteinExistence type="predicted"/>
<reference evidence="6 7" key="1">
    <citation type="submission" date="2017-06" db="EMBL/GenBank/DDBJ databases">
        <title>Genome sequencing of cyanobaciteial culture collection at National Institute for Environmental Studies (NIES).</title>
        <authorList>
            <person name="Hirose Y."/>
            <person name="Shimura Y."/>
            <person name="Fujisawa T."/>
            <person name="Nakamura Y."/>
            <person name="Kawachi M."/>
        </authorList>
    </citation>
    <scope>NUCLEOTIDE SEQUENCE [LARGE SCALE GENOMIC DNA]</scope>
    <source>
        <strain evidence="6 7">NIES-267</strain>
    </source>
</reference>
<name>A0A1Z4LL01_9CYAN</name>
<comment type="subcellular location">
    <subcellularLocation>
        <location evidence="1">Membrane</location>
        <topology evidence="1">Multi-pass membrane protein</topology>
    </subcellularLocation>
</comment>
<feature type="transmembrane region" description="Helical" evidence="5">
    <location>
        <begin position="155"/>
        <end position="177"/>
    </location>
</feature>
<dbReference type="GO" id="GO:0016020">
    <property type="term" value="C:membrane"/>
    <property type="evidence" value="ECO:0007669"/>
    <property type="project" value="UniProtKB-SubCell"/>
</dbReference>
<keyword evidence="2 5" id="KW-0812">Transmembrane</keyword>
<accession>A0A1Z4LL01</accession>
<evidence type="ECO:0008006" key="8">
    <source>
        <dbReference type="Google" id="ProtNLM"/>
    </source>
</evidence>